<dbReference type="SUPFAM" id="SSF51182">
    <property type="entry name" value="RmlC-like cupins"/>
    <property type="match status" value="1"/>
</dbReference>
<gene>
    <name evidence="1" type="ORF">HNQ01_002459</name>
</gene>
<dbReference type="InterPro" id="IPR014710">
    <property type="entry name" value="RmlC-like_jellyroll"/>
</dbReference>
<protein>
    <recommendedName>
        <fullName evidence="3">Cupin domain-containing protein</fullName>
    </recommendedName>
</protein>
<reference evidence="1 2" key="1">
    <citation type="submission" date="2020-05" db="EMBL/GenBank/DDBJ databases">
        <title>Genomic Encyclopedia of Type Strains, Phase IV (KMG-V): Genome sequencing to study the core and pangenomes of soil and plant-associated prokaryotes.</title>
        <authorList>
            <person name="Whitman W."/>
        </authorList>
    </citation>
    <scope>NUCLEOTIDE SEQUENCE [LARGE SCALE GENOMIC DNA]</scope>
    <source>
        <strain evidence="1 2">C29</strain>
    </source>
</reference>
<evidence type="ECO:0000313" key="1">
    <source>
        <dbReference type="EMBL" id="NRT56712.1"/>
    </source>
</evidence>
<dbReference type="EMBL" id="JABSNM010000010">
    <property type="protein sequence ID" value="NRT56712.1"/>
    <property type="molecule type" value="Genomic_DNA"/>
</dbReference>
<proteinExistence type="predicted"/>
<evidence type="ECO:0008006" key="3">
    <source>
        <dbReference type="Google" id="ProtNLM"/>
    </source>
</evidence>
<keyword evidence="2" id="KW-1185">Reference proteome</keyword>
<comment type="caution">
    <text evidence="1">The sequence shown here is derived from an EMBL/GenBank/DDBJ whole genome shotgun (WGS) entry which is preliminary data.</text>
</comment>
<evidence type="ECO:0000313" key="2">
    <source>
        <dbReference type="Proteomes" id="UP001516061"/>
    </source>
</evidence>
<dbReference type="Gene3D" id="2.60.120.10">
    <property type="entry name" value="Jelly Rolls"/>
    <property type="match status" value="1"/>
</dbReference>
<dbReference type="InterPro" id="IPR011051">
    <property type="entry name" value="RmlC_Cupin_sf"/>
</dbReference>
<accession>A0ABX2G5N4</accession>
<dbReference type="RefSeq" id="WP_173805722.1">
    <property type="nucleotide sequence ID" value="NZ_JABSNM010000010.1"/>
</dbReference>
<name>A0ABX2G5N4_9BURK</name>
<sequence length="135" mass="15065">MSTPTPDTPPVFLQTILFTDSDGRARFREDRIALDQGKPAARLSAPLPARELQLRQSPPGFRSEFHCTGEPQWVFILSGRMEIGLQDGSSRIFSAGEHFYSADVLPEGATFDPAVHGHWSRQVGDEPLRTLFVRD</sequence>
<organism evidence="1 2">
    <name type="scientific">Sphaerotilus uruguayifluvii</name>
    <dbReference type="NCBI Taxonomy" id="2735897"/>
    <lineage>
        <taxon>Bacteria</taxon>
        <taxon>Pseudomonadati</taxon>
        <taxon>Pseudomonadota</taxon>
        <taxon>Betaproteobacteria</taxon>
        <taxon>Burkholderiales</taxon>
        <taxon>Sphaerotilaceae</taxon>
        <taxon>Sphaerotilus</taxon>
    </lineage>
</organism>
<dbReference type="Proteomes" id="UP001516061">
    <property type="component" value="Unassembled WGS sequence"/>
</dbReference>